<dbReference type="SUPFAM" id="SSF51197">
    <property type="entry name" value="Clavaminate synthase-like"/>
    <property type="match status" value="1"/>
</dbReference>
<dbReference type="Pfam" id="PF05721">
    <property type="entry name" value="PhyH"/>
    <property type="match status" value="1"/>
</dbReference>
<protein>
    <recommendedName>
        <fullName evidence="2">Fe2OG dioxygenase domain-containing protein</fullName>
    </recommendedName>
</protein>
<gene>
    <name evidence="1" type="ORF">METZ01_LOCUS335573</name>
</gene>
<dbReference type="PANTHER" id="PTHR20883:SF48">
    <property type="entry name" value="ECTOINE DIOXYGENASE"/>
    <property type="match status" value="1"/>
</dbReference>
<name>A0A382QAX9_9ZZZZ</name>
<feature type="non-terminal residue" evidence="1">
    <location>
        <position position="256"/>
    </location>
</feature>
<feature type="non-terminal residue" evidence="1">
    <location>
        <position position="1"/>
    </location>
</feature>
<dbReference type="GO" id="GO:0016491">
    <property type="term" value="F:oxidoreductase activity"/>
    <property type="evidence" value="ECO:0007669"/>
    <property type="project" value="UniProtKB-ARBA"/>
</dbReference>
<organism evidence="1">
    <name type="scientific">marine metagenome</name>
    <dbReference type="NCBI Taxonomy" id="408172"/>
    <lineage>
        <taxon>unclassified sequences</taxon>
        <taxon>metagenomes</taxon>
        <taxon>ecological metagenomes</taxon>
    </lineage>
</organism>
<dbReference type="AlphaFoldDB" id="A0A382QAX9"/>
<proteinExistence type="predicted"/>
<dbReference type="GO" id="GO:0046872">
    <property type="term" value="F:metal ion binding"/>
    <property type="evidence" value="ECO:0007669"/>
    <property type="project" value="UniProtKB-ARBA"/>
</dbReference>
<evidence type="ECO:0008006" key="2">
    <source>
        <dbReference type="Google" id="ProtNLM"/>
    </source>
</evidence>
<reference evidence="1" key="1">
    <citation type="submission" date="2018-05" db="EMBL/GenBank/DDBJ databases">
        <authorList>
            <person name="Lanie J.A."/>
            <person name="Ng W.-L."/>
            <person name="Kazmierczak K.M."/>
            <person name="Andrzejewski T.M."/>
            <person name="Davidsen T.M."/>
            <person name="Wayne K.J."/>
            <person name="Tettelin H."/>
            <person name="Glass J.I."/>
            <person name="Rusch D."/>
            <person name="Podicherti R."/>
            <person name="Tsui H.-C.T."/>
            <person name="Winkler M.E."/>
        </authorList>
    </citation>
    <scope>NUCLEOTIDE SEQUENCE</scope>
</reference>
<dbReference type="PANTHER" id="PTHR20883">
    <property type="entry name" value="PHYTANOYL-COA DIOXYGENASE DOMAIN CONTAINING 1"/>
    <property type="match status" value="1"/>
</dbReference>
<evidence type="ECO:0000313" key="1">
    <source>
        <dbReference type="EMBL" id="SVC82719.1"/>
    </source>
</evidence>
<dbReference type="InterPro" id="IPR008775">
    <property type="entry name" value="Phytyl_CoA_dOase-like"/>
</dbReference>
<dbReference type="Gene3D" id="2.60.120.620">
    <property type="entry name" value="q2cbj1_9rhob like domain"/>
    <property type="match status" value="1"/>
</dbReference>
<sequence>VDTKNCPTSAEDIGFYRENGFIQYPNFFTKEEIKDLGDAVDDAIICKRDRILGAENGGRGSEDYERVFNQMVNLWCDYPSVKSYSLNQRLAESARRLSESQHVRIYHDHAMIKPSGETSKETNWHQDSPYWPMDPIGSLSVWVAVDDVTTENGCLHFIPKSHKFGKLEPIALGQEGESIVKKMKEEEYKLPDSVSMEMPAGGVTFHHGCTFHHAGANSSDRPRRAFAIIYIPNYVCFTGRGDAAGAADEMTAGGPW</sequence>
<accession>A0A382QAX9</accession>
<dbReference type="EMBL" id="UINC01113245">
    <property type="protein sequence ID" value="SVC82719.1"/>
    <property type="molecule type" value="Genomic_DNA"/>
</dbReference>